<evidence type="ECO:0000256" key="1">
    <source>
        <dbReference type="SAM" id="Phobius"/>
    </source>
</evidence>
<gene>
    <name evidence="2" type="ORF">CONCODRAFT_77574</name>
</gene>
<evidence type="ECO:0000313" key="3">
    <source>
        <dbReference type="Proteomes" id="UP000070444"/>
    </source>
</evidence>
<keyword evidence="1" id="KW-0472">Membrane</keyword>
<feature type="transmembrane region" description="Helical" evidence="1">
    <location>
        <begin position="61"/>
        <end position="87"/>
    </location>
</feature>
<name>A0A137PD60_CONC2</name>
<accession>A0A137PD60</accession>
<dbReference type="EMBL" id="KQ964444">
    <property type="protein sequence ID" value="KXN72936.1"/>
    <property type="molecule type" value="Genomic_DNA"/>
</dbReference>
<keyword evidence="3" id="KW-1185">Reference proteome</keyword>
<protein>
    <submittedName>
        <fullName evidence="2">Uncharacterized protein</fullName>
    </submittedName>
</protein>
<sequence length="95" mass="10822">MTELESTSITTPHNTAPARVTNSTNTLYKNFPKASKHPERLLPHPLTTLAKETTKFFAQQIIIPFAQGFGLKLVYLSFLNFFLIPLFPRRFGIKN</sequence>
<reference evidence="2 3" key="1">
    <citation type="journal article" date="2015" name="Genome Biol. Evol.">
        <title>Phylogenomic analyses indicate that early fungi evolved digesting cell walls of algal ancestors of land plants.</title>
        <authorList>
            <person name="Chang Y."/>
            <person name="Wang S."/>
            <person name="Sekimoto S."/>
            <person name="Aerts A.L."/>
            <person name="Choi C."/>
            <person name="Clum A."/>
            <person name="LaButti K.M."/>
            <person name="Lindquist E.A."/>
            <person name="Yee Ngan C."/>
            <person name="Ohm R.A."/>
            <person name="Salamov A.A."/>
            <person name="Grigoriev I.V."/>
            <person name="Spatafora J.W."/>
            <person name="Berbee M.L."/>
        </authorList>
    </citation>
    <scope>NUCLEOTIDE SEQUENCE [LARGE SCALE GENOMIC DNA]</scope>
    <source>
        <strain evidence="2 3">NRRL 28638</strain>
    </source>
</reference>
<proteinExistence type="predicted"/>
<keyword evidence="1" id="KW-1133">Transmembrane helix</keyword>
<keyword evidence="1" id="KW-0812">Transmembrane</keyword>
<organism evidence="2 3">
    <name type="scientific">Conidiobolus coronatus (strain ATCC 28846 / CBS 209.66 / NRRL 28638)</name>
    <name type="common">Delacroixia coronata</name>
    <dbReference type="NCBI Taxonomy" id="796925"/>
    <lineage>
        <taxon>Eukaryota</taxon>
        <taxon>Fungi</taxon>
        <taxon>Fungi incertae sedis</taxon>
        <taxon>Zoopagomycota</taxon>
        <taxon>Entomophthoromycotina</taxon>
        <taxon>Entomophthoromycetes</taxon>
        <taxon>Entomophthorales</taxon>
        <taxon>Ancylistaceae</taxon>
        <taxon>Conidiobolus</taxon>
    </lineage>
</organism>
<dbReference type="Proteomes" id="UP000070444">
    <property type="component" value="Unassembled WGS sequence"/>
</dbReference>
<dbReference type="AlphaFoldDB" id="A0A137PD60"/>
<evidence type="ECO:0000313" key="2">
    <source>
        <dbReference type="EMBL" id="KXN72936.1"/>
    </source>
</evidence>